<accession>A0AAW2ZM07</accession>
<sequence length="310" mass="34447">MRESLLSTILVISLLSIVIAQDSNVRTVDTTNGYTFQKVSNVSQINVGRDATLLEVYHYGSRQLLYVEIRSYGSGTILYASNGVASLDGTNYIYLFNLTAGNFVDRDRTGDYIVVISTNQMNGVDTYVGLSSRLTENYPAYPSYYSISIYLWPILAAVIIFSVVTSVLFVVLCLRGKKSVAAIGESQKRMRNHIIYTCIACVVIVILILFLIAVPWIAMQTINHQCCGIINRSTSTTAETSCSGNRCMYDKTQTVQETTYILWVVCLCFGLGSILLLLVVVFVTIQAFKMARLRKSQVNFTPSVKFVVQA</sequence>
<keyword evidence="1" id="KW-0812">Transmembrane</keyword>
<reference evidence="3 4" key="1">
    <citation type="submission" date="2024-03" db="EMBL/GenBank/DDBJ databases">
        <title>The Acrasis kona genome and developmental transcriptomes reveal deep origins of eukaryotic multicellular pathways.</title>
        <authorList>
            <person name="Sheikh S."/>
            <person name="Fu C.-J."/>
            <person name="Brown M.W."/>
            <person name="Baldauf S.L."/>
        </authorList>
    </citation>
    <scope>NUCLEOTIDE SEQUENCE [LARGE SCALE GENOMIC DNA]</scope>
    <source>
        <strain evidence="3 4">ATCC MYA-3509</strain>
    </source>
</reference>
<name>A0AAW2ZM07_9EUKA</name>
<evidence type="ECO:0000313" key="3">
    <source>
        <dbReference type="EMBL" id="KAL0490540.1"/>
    </source>
</evidence>
<feature type="chain" id="PRO_5043610144" evidence="2">
    <location>
        <begin position="21"/>
        <end position="310"/>
    </location>
</feature>
<feature type="transmembrane region" description="Helical" evidence="1">
    <location>
        <begin position="260"/>
        <end position="285"/>
    </location>
</feature>
<comment type="caution">
    <text evidence="3">The sequence shown here is derived from an EMBL/GenBank/DDBJ whole genome shotgun (WGS) entry which is preliminary data.</text>
</comment>
<keyword evidence="2" id="KW-0732">Signal</keyword>
<organism evidence="3 4">
    <name type="scientific">Acrasis kona</name>
    <dbReference type="NCBI Taxonomy" id="1008807"/>
    <lineage>
        <taxon>Eukaryota</taxon>
        <taxon>Discoba</taxon>
        <taxon>Heterolobosea</taxon>
        <taxon>Tetramitia</taxon>
        <taxon>Eutetramitia</taxon>
        <taxon>Acrasidae</taxon>
        <taxon>Acrasis</taxon>
    </lineage>
</organism>
<proteinExistence type="predicted"/>
<keyword evidence="4" id="KW-1185">Reference proteome</keyword>
<feature type="signal peptide" evidence="2">
    <location>
        <begin position="1"/>
        <end position="20"/>
    </location>
</feature>
<feature type="transmembrane region" description="Helical" evidence="1">
    <location>
        <begin position="194"/>
        <end position="218"/>
    </location>
</feature>
<evidence type="ECO:0000313" key="4">
    <source>
        <dbReference type="Proteomes" id="UP001431209"/>
    </source>
</evidence>
<keyword evidence="1" id="KW-0472">Membrane</keyword>
<evidence type="ECO:0000256" key="1">
    <source>
        <dbReference type="SAM" id="Phobius"/>
    </source>
</evidence>
<dbReference type="Proteomes" id="UP001431209">
    <property type="component" value="Unassembled WGS sequence"/>
</dbReference>
<evidence type="ECO:0000256" key="2">
    <source>
        <dbReference type="SAM" id="SignalP"/>
    </source>
</evidence>
<protein>
    <submittedName>
        <fullName evidence="3">Ano6</fullName>
    </submittedName>
</protein>
<dbReference type="EMBL" id="JAOPGA020001692">
    <property type="protein sequence ID" value="KAL0490540.1"/>
    <property type="molecule type" value="Genomic_DNA"/>
</dbReference>
<keyword evidence="1" id="KW-1133">Transmembrane helix</keyword>
<dbReference type="AlphaFoldDB" id="A0AAW2ZM07"/>
<gene>
    <name evidence="3" type="ORF">AKO1_003017</name>
</gene>
<feature type="transmembrane region" description="Helical" evidence="1">
    <location>
        <begin position="150"/>
        <end position="174"/>
    </location>
</feature>